<keyword evidence="3" id="KW-0597">Phosphoprotein</keyword>
<keyword evidence="8" id="KW-1133">Transmembrane helix</keyword>
<evidence type="ECO:0000256" key="1">
    <source>
        <dbReference type="ARBA" id="ARBA00000085"/>
    </source>
</evidence>
<dbReference type="Pfam" id="PF02518">
    <property type="entry name" value="HATPase_c"/>
    <property type="match status" value="1"/>
</dbReference>
<evidence type="ECO:0000256" key="8">
    <source>
        <dbReference type="SAM" id="Phobius"/>
    </source>
</evidence>
<evidence type="ECO:0000256" key="5">
    <source>
        <dbReference type="ARBA" id="ARBA00022777"/>
    </source>
</evidence>
<reference evidence="11" key="1">
    <citation type="journal article" date="2019" name="Int. J. Syst. Evol. Microbiol.">
        <title>The Global Catalogue of Microorganisms (GCM) 10K type strain sequencing project: providing services to taxonomists for standard genome sequencing and annotation.</title>
        <authorList>
            <consortium name="The Broad Institute Genomics Platform"/>
            <consortium name="The Broad Institute Genome Sequencing Center for Infectious Disease"/>
            <person name="Wu L."/>
            <person name="Ma J."/>
        </authorList>
    </citation>
    <scope>NUCLEOTIDE SEQUENCE [LARGE SCALE GENOMIC DNA]</scope>
    <source>
        <strain evidence="11">CGMCC 4.7289</strain>
    </source>
</reference>
<organism evidence="10 11">
    <name type="scientific">Hamadaea flava</name>
    <dbReference type="NCBI Taxonomy" id="1742688"/>
    <lineage>
        <taxon>Bacteria</taxon>
        <taxon>Bacillati</taxon>
        <taxon>Actinomycetota</taxon>
        <taxon>Actinomycetes</taxon>
        <taxon>Micromonosporales</taxon>
        <taxon>Micromonosporaceae</taxon>
        <taxon>Hamadaea</taxon>
    </lineage>
</organism>
<dbReference type="PROSITE" id="PS50109">
    <property type="entry name" value="HIS_KIN"/>
    <property type="match status" value="1"/>
</dbReference>
<dbReference type="InterPro" id="IPR013587">
    <property type="entry name" value="Nitrate/nitrite_sensing"/>
</dbReference>
<dbReference type="InterPro" id="IPR036890">
    <property type="entry name" value="HATPase_C_sf"/>
</dbReference>
<evidence type="ECO:0000256" key="4">
    <source>
        <dbReference type="ARBA" id="ARBA00022679"/>
    </source>
</evidence>
<feature type="compositionally biased region" description="Pro residues" evidence="7">
    <location>
        <begin position="678"/>
        <end position="688"/>
    </location>
</feature>
<keyword evidence="11" id="KW-1185">Reference proteome</keyword>
<feature type="transmembrane region" description="Helical" evidence="8">
    <location>
        <begin position="27"/>
        <end position="46"/>
    </location>
</feature>
<keyword evidence="8" id="KW-0472">Membrane</keyword>
<accession>A0ABV8LZ21</accession>
<name>A0ABV8LZ21_9ACTN</name>
<dbReference type="InterPro" id="IPR050980">
    <property type="entry name" value="2C_sensor_his_kinase"/>
</dbReference>
<dbReference type="Gene3D" id="3.30.565.10">
    <property type="entry name" value="Histidine kinase-like ATPase, C-terminal domain"/>
    <property type="match status" value="1"/>
</dbReference>
<dbReference type="EMBL" id="JBHSAY010000021">
    <property type="protein sequence ID" value="MFC4135470.1"/>
    <property type="molecule type" value="Genomic_DNA"/>
</dbReference>
<evidence type="ECO:0000313" key="11">
    <source>
        <dbReference type="Proteomes" id="UP001595816"/>
    </source>
</evidence>
<evidence type="ECO:0000256" key="3">
    <source>
        <dbReference type="ARBA" id="ARBA00022553"/>
    </source>
</evidence>
<gene>
    <name evidence="10" type="ORF">ACFOZ4_33065</name>
</gene>
<keyword evidence="4" id="KW-0808">Transferase</keyword>
<proteinExistence type="predicted"/>
<dbReference type="Proteomes" id="UP001595816">
    <property type="component" value="Unassembled WGS sequence"/>
</dbReference>
<keyword evidence="8" id="KW-0812">Transmembrane</keyword>
<dbReference type="PANTHER" id="PTHR44936:SF9">
    <property type="entry name" value="SENSOR PROTEIN CREC"/>
    <property type="match status" value="1"/>
</dbReference>
<keyword evidence="6" id="KW-0902">Two-component regulatory system</keyword>
<dbReference type="Pfam" id="PF08376">
    <property type="entry name" value="NIT"/>
    <property type="match status" value="1"/>
</dbReference>
<evidence type="ECO:0000313" key="10">
    <source>
        <dbReference type="EMBL" id="MFC4135470.1"/>
    </source>
</evidence>
<evidence type="ECO:0000256" key="2">
    <source>
        <dbReference type="ARBA" id="ARBA00012438"/>
    </source>
</evidence>
<keyword evidence="5" id="KW-0418">Kinase</keyword>
<evidence type="ECO:0000256" key="7">
    <source>
        <dbReference type="SAM" id="MobiDB-lite"/>
    </source>
</evidence>
<comment type="caution">
    <text evidence="10">The sequence shown here is derived from an EMBL/GenBank/DDBJ whole genome shotgun (WGS) entry which is preliminary data.</text>
</comment>
<comment type="catalytic activity">
    <reaction evidence="1">
        <text>ATP + protein L-histidine = ADP + protein N-phospho-L-histidine.</text>
        <dbReference type="EC" id="2.7.13.3"/>
    </reaction>
</comment>
<dbReference type="PANTHER" id="PTHR44936">
    <property type="entry name" value="SENSOR PROTEIN CREC"/>
    <property type="match status" value="1"/>
</dbReference>
<dbReference type="SUPFAM" id="SSF55874">
    <property type="entry name" value="ATPase domain of HSP90 chaperone/DNA topoisomerase II/histidine kinase"/>
    <property type="match status" value="1"/>
</dbReference>
<dbReference type="InterPro" id="IPR003594">
    <property type="entry name" value="HATPase_dom"/>
</dbReference>
<evidence type="ECO:0000256" key="6">
    <source>
        <dbReference type="ARBA" id="ARBA00023012"/>
    </source>
</evidence>
<feature type="region of interest" description="Disordered" evidence="7">
    <location>
        <begin position="155"/>
        <end position="176"/>
    </location>
</feature>
<dbReference type="RefSeq" id="WP_253756259.1">
    <property type="nucleotide sequence ID" value="NZ_JAMZDZ010000001.1"/>
</dbReference>
<feature type="domain" description="Histidine kinase" evidence="9">
    <location>
        <begin position="559"/>
        <end position="664"/>
    </location>
</feature>
<dbReference type="SMART" id="SM00387">
    <property type="entry name" value="HATPase_c"/>
    <property type="match status" value="1"/>
</dbReference>
<dbReference type="EC" id="2.7.13.3" evidence="2"/>
<evidence type="ECO:0000259" key="9">
    <source>
        <dbReference type="PROSITE" id="PS50109"/>
    </source>
</evidence>
<sequence length="733" mass="78100">MPTSSGAASVREPVQHARRSPLRSIRVRLLLPIGVATVGMTVLGLLQSGAAMSTAREGERARTLAWGLTATVKLNHQVEQEIAETADLLLRGGETGRQLLTAQQNRTDAAVANYDQAAAAVAKLTPDLTSAVASARAELTKLPLVRDFALHPEKESDQALFDSSHSGSPDDGTPEAAYDDLTHALVSMAETIAAEPMAPALAENARIVATLSAAEHRAAEQRSLLRSVFGRGKFQPGELAELAELRGSESDRIGQLANLASAATRDQYAATVQGPDVDKATRLVEGALRYESQPDALEVDPDAWYIAQTNAMRKVYLFQLDVISLLEADAAVLEADSRNEATAITAVTAGLVGISLGAAVALAIQTSRRLRQLRRGAQQVTSTELPEAIAEVSSAPSPQTVRDVEHASQERVTAWLAPGTDEIGELSTALSALHRQALRLAADQALLRMDVARIFVALSRRGQTLVHRQLQLLDDFERAETDPDTLGRLFQLDHLAARMRRNEENLLVLAGAEPGRAFVDPEPLADVVMAAAAEIEQYSRIDASSVDELWIDATAVGDLVHLLAELLENAVVFSPPGSKVQVSTHRTVDELTLTVYDHGIGIGPEQLAELNEQLRRPAVLTGELASRMGLLVVARLAQRLRVQVELRSAPTTGTVALVKLPNRMLLPAHAVNRKPRPISGPPSPPTPPGVARGRATVVAAAATGVIDPDLARARLSSLASGLAAAQRHAPPPV</sequence>
<feature type="region of interest" description="Disordered" evidence="7">
    <location>
        <begin position="672"/>
        <end position="693"/>
    </location>
</feature>
<dbReference type="InterPro" id="IPR005467">
    <property type="entry name" value="His_kinase_dom"/>
</dbReference>
<protein>
    <recommendedName>
        <fullName evidence="2">histidine kinase</fullName>
        <ecNumber evidence="2">2.7.13.3</ecNumber>
    </recommendedName>
</protein>